<evidence type="ECO:0000256" key="7">
    <source>
        <dbReference type="ARBA" id="ARBA00022705"/>
    </source>
</evidence>
<evidence type="ECO:0000256" key="8">
    <source>
        <dbReference type="ARBA" id="ARBA00022932"/>
    </source>
</evidence>
<dbReference type="GO" id="GO:0003887">
    <property type="term" value="F:DNA-directed DNA polymerase activity"/>
    <property type="evidence" value="ECO:0007669"/>
    <property type="project" value="UniProtKB-EC"/>
</dbReference>
<dbReference type="PANTHER" id="PTHR32294:SF0">
    <property type="entry name" value="DNA POLYMERASE III SUBUNIT ALPHA"/>
    <property type="match status" value="1"/>
</dbReference>
<dbReference type="Proteomes" id="UP001523550">
    <property type="component" value="Unassembled WGS sequence"/>
</dbReference>
<dbReference type="SUPFAM" id="SSF89550">
    <property type="entry name" value="PHP domain-like"/>
    <property type="match status" value="1"/>
</dbReference>
<evidence type="ECO:0000256" key="9">
    <source>
        <dbReference type="ARBA" id="ARBA00049244"/>
    </source>
</evidence>
<dbReference type="Pfam" id="PF02811">
    <property type="entry name" value="PHP"/>
    <property type="match status" value="1"/>
</dbReference>
<dbReference type="Gene3D" id="3.20.20.140">
    <property type="entry name" value="Metal-dependent hydrolases"/>
    <property type="match status" value="1"/>
</dbReference>
<dbReference type="InterPro" id="IPR003141">
    <property type="entry name" value="Pol/His_phosphatase_N"/>
</dbReference>
<dbReference type="Pfam" id="PF20914">
    <property type="entry name" value="DNA_pol_IIIA_C"/>
    <property type="match status" value="1"/>
</dbReference>
<keyword evidence="7" id="KW-0235">DNA replication</keyword>
<dbReference type="Gene3D" id="1.10.10.1600">
    <property type="entry name" value="Bacterial DNA polymerase III alpha subunit, thumb domain"/>
    <property type="match status" value="1"/>
</dbReference>
<dbReference type="InterPro" id="IPR048472">
    <property type="entry name" value="DNA_pol_IIIA_C"/>
</dbReference>
<keyword evidence="4" id="KW-0963">Cytoplasm</keyword>
<dbReference type="Gene3D" id="1.10.150.870">
    <property type="match status" value="1"/>
</dbReference>
<dbReference type="SMART" id="SM00481">
    <property type="entry name" value="POLIIIAc"/>
    <property type="match status" value="1"/>
</dbReference>
<gene>
    <name evidence="11" type="ORF">J2T60_000597</name>
</gene>
<dbReference type="NCBIfam" id="TIGR00594">
    <property type="entry name" value="polc"/>
    <property type="match status" value="1"/>
</dbReference>
<dbReference type="Pfam" id="PF14579">
    <property type="entry name" value="HHH_6"/>
    <property type="match status" value="1"/>
</dbReference>
<evidence type="ECO:0000256" key="5">
    <source>
        <dbReference type="ARBA" id="ARBA00022679"/>
    </source>
</evidence>
<evidence type="ECO:0000256" key="3">
    <source>
        <dbReference type="ARBA" id="ARBA00019114"/>
    </source>
</evidence>
<dbReference type="InterPro" id="IPR016195">
    <property type="entry name" value="Pol/histidinol_Pase-like"/>
</dbReference>
<protein>
    <recommendedName>
        <fullName evidence="3">DNA polymerase III subunit alpha</fullName>
        <ecNumber evidence="2">2.7.7.7</ecNumber>
    </recommendedName>
</protein>
<evidence type="ECO:0000256" key="1">
    <source>
        <dbReference type="ARBA" id="ARBA00004496"/>
    </source>
</evidence>
<sequence length="1174" mass="131734">MTPDFVHLRVHTEYSLVDSVVRVGELVDTVAESGMPAVAMTDEVNLFALVKFYTACEAKGVKPIIGADLWIDEPDDRDQPSRITLLCRTNKGYRNLTEIITRAYTEGQHRGRPLVHRDWLDQKSCEGLIALSGGRDGDVGRALLSGRTPQAMEALSFWQARFPESYYLELIRTGREGEEDLLHASVELAANSGTPVVATNDVRFLTEDDFMAHETRVCIQESRTLDDPRRPRRYAPTQYLRTPAEMVELFSDIPEALENTVEIARRCTVEIELGVNYLPDFPIPDGYSAESYLRDESLKGLEERIKAIFPPGTPELESKIKPYYERLDSELEVINSMGFPGYFLVVADFIQWAKDNGVPVGPGRGSGAGSLVAYALKITDLDPLEFDLLFERFLNPERVSMPDFDVDFCMEGRDRVIEYVADKYGREKVSQIITYGSMAARAVVRDVGRVFGHGYSYVDRIAKLIPFEVGMTLERALEEDDELRQNYDEDEEVRTLIDRALSLEGLARNAGKHAGGVVISPSVLTDFTPLYVEPGGGNPVTQLDKDDVEAAGLVKFDFLGLRTLTIIDRAVKIADGQRQREGLEPLDIARLDMNDRPTFELLKGCNTTAVFQLESRGMKDLIRRLQPDTFEDIIALVALFRPGPLQSGMVDDFINRKHGRADVNYPHPDLEPVLEPTYGVILYQEQVMQIAQVLSGYTLGGADILRRAMGKKKMEEMARQRKVFQEGAAERGVDAKTAEYIFDLIEKFAGYGFNKSHSAAYALLSYQTAWLKAHYPAAFMAATLSADMDHTDKIVVLIEDCRNAGLTIHPPDVNHSDHPFTVNEEGQIRYGLGAIKGVGRSAIDVILEERRQGGAYQNLEDLCRRVDLQKVNRRVLEALIRAGALDTLGPNRASLTGALPECLQRADQARRAREAGQNDMFGLAAGPDVSEASEYPPVPELPEWEELDRLAAEKETLGLYLTGHPIRQFEEELEKMVTARIGTLIAAEPDTEGGGYGRRKQRFVTVAGLAVEMKKRGGRMSLVLDDRTGRIEATLFEDTFNRFRHLLSKDALLVIQGRVGFDEFINGWRINVKEVIDMDEAREAALRGLVLRWQPDTVDREFVGRLKRTLEPHREGSCRITVHYINGMAEAKIPLGEEWQVRPTTTLLQQLEKLLGEGHIRRVYRRPSTEVETG</sequence>
<dbReference type="NCBIfam" id="NF004226">
    <property type="entry name" value="PRK05673.1"/>
    <property type="match status" value="1"/>
</dbReference>
<name>A0ABT1G5Q5_9GAMM</name>
<feature type="domain" description="Polymerase/histidinol phosphatase N-terminal" evidence="10">
    <location>
        <begin position="6"/>
        <end position="73"/>
    </location>
</feature>
<comment type="caution">
    <text evidence="11">The sequence shown here is derived from an EMBL/GenBank/DDBJ whole genome shotgun (WGS) entry which is preliminary data.</text>
</comment>
<dbReference type="InterPro" id="IPR011708">
    <property type="entry name" value="DNA_pol3_alpha_NTPase_dom"/>
</dbReference>
<dbReference type="PANTHER" id="PTHR32294">
    <property type="entry name" value="DNA POLYMERASE III SUBUNIT ALPHA"/>
    <property type="match status" value="1"/>
</dbReference>
<keyword evidence="8" id="KW-0239">DNA-directed DNA polymerase</keyword>
<reference evidence="11 12" key="1">
    <citation type="submission" date="2022-03" db="EMBL/GenBank/DDBJ databases">
        <title>Genomic Encyclopedia of Type Strains, Phase III (KMG-III): the genomes of soil and plant-associated and newly described type strains.</title>
        <authorList>
            <person name="Whitman W."/>
        </authorList>
    </citation>
    <scope>NUCLEOTIDE SEQUENCE [LARGE SCALE GENOMIC DNA]</scope>
    <source>
        <strain evidence="11 12">BSker1</strain>
    </source>
</reference>
<dbReference type="Pfam" id="PF17657">
    <property type="entry name" value="DNA_pol3_finger"/>
    <property type="match status" value="1"/>
</dbReference>
<dbReference type="CDD" id="cd04485">
    <property type="entry name" value="DnaE_OBF"/>
    <property type="match status" value="1"/>
</dbReference>
<keyword evidence="6 11" id="KW-0548">Nucleotidyltransferase</keyword>
<evidence type="ECO:0000256" key="2">
    <source>
        <dbReference type="ARBA" id="ARBA00012417"/>
    </source>
</evidence>
<dbReference type="RefSeq" id="WP_253445233.1">
    <property type="nucleotide sequence ID" value="NZ_JALJYF010000001.1"/>
</dbReference>
<dbReference type="InterPro" id="IPR004013">
    <property type="entry name" value="PHP_dom"/>
</dbReference>
<organism evidence="11 12">
    <name type="scientific">Natronospira proteinivora</name>
    <dbReference type="NCBI Taxonomy" id="1807133"/>
    <lineage>
        <taxon>Bacteria</taxon>
        <taxon>Pseudomonadati</taxon>
        <taxon>Pseudomonadota</taxon>
        <taxon>Gammaproteobacteria</taxon>
        <taxon>Natronospirales</taxon>
        <taxon>Natronospiraceae</taxon>
        <taxon>Natronospira</taxon>
    </lineage>
</organism>
<comment type="subcellular location">
    <subcellularLocation>
        <location evidence="1">Cytoplasm</location>
    </subcellularLocation>
</comment>
<dbReference type="Pfam" id="PF07733">
    <property type="entry name" value="DNA_pol3_alpha"/>
    <property type="match status" value="1"/>
</dbReference>
<evidence type="ECO:0000259" key="10">
    <source>
        <dbReference type="SMART" id="SM00481"/>
    </source>
</evidence>
<dbReference type="CDD" id="cd07433">
    <property type="entry name" value="PHP_PolIIIA_DnaE1"/>
    <property type="match status" value="1"/>
</dbReference>
<keyword evidence="12" id="KW-1185">Reference proteome</keyword>
<evidence type="ECO:0000313" key="11">
    <source>
        <dbReference type="EMBL" id="MCP1726632.1"/>
    </source>
</evidence>
<dbReference type="InterPro" id="IPR004805">
    <property type="entry name" value="DnaE2/DnaE/PolC"/>
</dbReference>
<comment type="catalytic activity">
    <reaction evidence="9">
        <text>DNA(n) + a 2'-deoxyribonucleoside 5'-triphosphate = DNA(n+1) + diphosphate</text>
        <dbReference type="Rhea" id="RHEA:22508"/>
        <dbReference type="Rhea" id="RHEA-COMP:17339"/>
        <dbReference type="Rhea" id="RHEA-COMP:17340"/>
        <dbReference type="ChEBI" id="CHEBI:33019"/>
        <dbReference type="ChEBI" id="CHEBI:61560"/>
        <dbReference type="ChEBI" id="CHEBI:173112"/>
        <dbReference type="EC" id="2.7.7.7"/>
    </reaction>
</comment>
<dbReference type="EMBL" id="JALJYF010000001">
    <property type="protein sequence ID" value="MCP1726632.1"/>
    <property type="molecule type" value="Genomic_DNA"/>
</dbReference>
<accession>A0ABT1G5Q5</accession>
<dbReference type="InterPro" id="IPR049821">
    <property type="entry name" value="PolIIIA_DnaE1_PHP"/>
</dbReference>
<keyword evidence="5 11" id="KW-0808">Transferase</keyword>
<proteinExistence type="predicted"/>
<evidence type="ECO:0000313" key="12">
    <source>
        <dbReference type="Proteomes" id="UP001523550"/>
    </source>
</evidence>
<dbReference type="InterPro" id="IPR041931">
    <property type="entry name" value="DNA_pol3_alpha_thumb_dom"/>
</dbReference>
<evidence type="ECO:0000256" key="4">
    <source>
        <dbReference type="ARBA" id="ARBA00022490"/>
    </source>
</evidence>
<dbReference type="Pfam" id="PF01336">
    <property type="entry name" value="tRNA_anti-codon"/>
    <property type="match status" value="1"/>
</dbReference>
<dbReference type="EC" id="2.7.7.7" evidence="2"/>
<dbReference type="InterPro" id="IPR040982">
    <property type="entry name" value="DNA_pol3_finger"/>
</dbReference>
<dbReference type="InterPro" id="IPR004365">
    <property type="entry name" value="NA-bd_OB_tRNA"/>
</dbReference>
<evidence type="ECO:0000256" key="6">
    <source>
        <dbReference type="ARBA" id="ARBA00022695"/>
    </source>
</evidence>
<dbReference type="InterPro" id="IPR029460">
    <property type="entry name" value="DNAPol_HHH"/>
</dbReference>